<dbReference type="EMBL" id="BAAALT010000136">
    <property type="protein sequence ID" value="GAA1815578.1"/>
    <property type="molecule type" value="Genomic_DNA"/>
</dbReference>
<dbReference type="RefSeq" id="WP_344134474.1">
    <property type="nucleotide sequence ID" value="NZ_BAAALT010000136.1"/>
</dbReference>
<proteinExistence type="predicted"/>
<accession>A0ABN2M987</accession>
<evidence type="ECO:0000313" key="2">
    <source>
        <dbReference type="Proteomes" id="UP001500218"/>
    </source>
</evidence>
<keyword evidence="2" id="KW-1185">Reference proteome</keyword>
<reference evidence="1 2" key="1">
    <citation type="journal article" date="2019" name="Int. J. Syst. Evol. Microbiol.">
        <title>The Global Catalogue of Microorganisms (GCM) 10K type strain sequencing project: providing services to taxonomists for standard genome sequencing and annotation.</title>
        <authorList>
            <consortium name="The Broad Institute Genomics Platform"/>
            <consortium name="The Broad Institute Genome Sequencing Center for Infectious Disease"/>
            <person name="Wu L."/>
            <person name="Ma J."/>
        </authorList>
    </citation>
    <scope>NUCLEOTIDE SEQUENCE [LARGE SCALE GENOMIC DNA]</scope>
    <source>
        <strain evidence="1 2">JCM 13250</strain>
    </source>
</reference>
<comment type="caution">
    <text evidence="1">The sequence shown here is derived from an EMBL/GenBank/DDBJ whole genome shotgun (WGS) entry which is preliminary data.</text>
</comment>
<sequence length="563" mass="62894">MEGTLALLGLPFVFTQDGLLGTSTFLDEAKERGIDVSLDQLRALHKSRLLVPLYLVDDELVDGLCIDNGTEPILGSNPRGWTLDAGRRGRVCDAWQVELSDRWPYTLPQDIDDAAAKEWWNGFTYSPWQLLELPRAVNQYEFIRSGMRTSAFEQRALQSRRLTCVLAALATRYLPSVLGRLSFPPGVDEAALRRYRATSDLLELIQVAGFEPSDLRTEADALLLHAHKDPLAKWLPLVRYASYAGWSKLRGAPLAAMWHRVAAEVLLRAHEDLAGEGVVDPLPDLSGTSWWAAQHDRLAPRYAEAETLERALAELGLSPHPKVILLVEGETELYHVPRLLAEFGLSRPQDVRAQRTKGSKINAHLIARYGVTPRVGRRLHDRWMLDASPTALYIAMDPENDFATQAKRRKVRADLQAAIREEVKYQDADIGQDELDALIHVSVWGEDTYELANFTDDELVQAITTLATRQNNACVSTAAWEVDLRTELQAARAAHRDIKVPLGRMRVKDDKVELASLLWPTLLTKCEAEYASATIDTPVLKIALEVRELAAKLTGVFALVGPR</sequence>
<name>A0ABN2M987_9ACTN</name>
<organism evidence="1 2">
    <name type="scientific">Luedemannella flava</name>
    <dbReference type="NCBI Taxonomy" id="349316"/>
    <lineage>
        <taxon>Bacteria</taxon>
        <taxon>Bacillati</taxon>
        <taxon>Actinomycetota</taxon>
        <taxon>Actinomycetes</taxon>
        <taxon>Micromonosporales</taxon>
        <taxon>Micromonosporaceae</taxon>
        <taxon>Luedemannella</taxon>
    </lineage>
</organism>
<dbReference type="Proteomes" id="UP001500218">
    <property type="component" value="Unassembled WGS sequence"/>
</dbReference>
<evidence type="ECO:0000313" key="1">
    <source>
        <dbReference type="EMBL" id="GAA1815578.1"/>
    </source>
</evidence>
<gene>
    <name evidence="1" type="ORF">GCM10009682_40620</name>
</gene>
<protein>
    <submittedName>
        <fullName evidence="1">Uncharacterized protein</fullName>
    </submittedName>
</protein>